<name>A0ABP7TZ73_9PSEU</name>
<evidence type="ECO:0000313" key="2">
    <source>
        <dbReference type="EMBL" id="GAA4033382.1"/>
    </source>
</evidence>
<proteinExistence type="predicted"/>
<dbReference type="EMBL" id="BAABAL010000023">
    <property type="protein sequence ID" value="GAA4033382.1"/>
    <property type="molecule type" value="Genomic_DNA"/>
</dbReference>
<dbReference type="Proteomes" id="UP001501747">
    <property type="component" value="Unassembled WGS sequence"/>
</dbReference>
<organism evidence="2 3">
    <name type="scientific">Allokutzneria multivorans</name>
    <dbReference type="NCBI Taxonomy" id="1142134"/>
    <lineage>
        <taxon>Bacteria</taxon>
        <taxon>Bacillati</taxon>
        <taxon>Actinomycetota</taxon>
        <taxon>Actinomycetes</taxon>
        <taxon>Pseudonocardiales</taxon>
        <taxon>Pseudonocardiaceae</taxon>
        <taxon>Allokutzneria</taxon>
    </lineage>
</organism>
<protein>
    <recommendedName>
        <fullName evidence="4">PH domain-containing protein</fullName>
    </recommendedName>
</protein>
<keyword evidence="1" id="KW-0812">Transmembrane</keyword>
<comment type="caution">
    <text evidence="2">The sequence shown here is derived from an EMBL/GenBank/DDBJ whole genome shotgun (WGS) entry which is preliminary data.</text>
</comment>
<evidence type="ECO:0000313" key="3">
    <source>
        <dbReference type="Proteomes" id="UP001501747"/>
    </source>
</evidence>
<accession>A0ABP7TZ73</accession>
<feature type="transmembrane region" description="Helical" evidence="1">
    <location>
        <begin position="23"/>
        <end position="56"/>
    </location>
</feature>
<evidence type="ECO:0000256" key="1">
    <source>
        <dbReference type="SAM" id="Phobius"/>
    </source>
</evidence>
<keyword evidence="1" id="KW-1133">Transmembrane helix</keyword>
<keyword evidence="1" id="KW-0472">Membrane</keyword>
<sequence>MDDAVDRLGELLSTHPVDNRYHLATGAVVVFGSLLTVELGITVVVLGFSLASIPLARVLSGGLRERFDVHENGLVHHRSAGRRSWTWREVAVLSVRWDPRRRTLRRCVVRFDDGTRVVIHRGAVDGPLLAGTLLAQRPDAVPAKRKDSRGG</sequence>
<evidence type="ECO:0008006" key="4">
    <source>
        <dbReference type="Google" id="ProtNLM"/>
    </source>
</evidence>
<keyword evidence="3" id="KW-1185">Reference proteome</keyword>
<gene>
    <name evidence="2" type="ORF">GCM10022247_67980</name>
</gene>
<dbReference type="RefSeq" id="WP_344884455.1">
    <property type="nucleotide sequence ID" value="NZ_BAABAL010000023.1"/>
</dbReference>
<reference evidence="3" key="1">
    <citation type="journal article" date="2019" name="Int. J. Syst. Evol. Microbiol.">
        <title>The Global Catalogue of Microorganisms (GCM) 10K type strain sequencing project: providing services to taxonomists for standard genome sequencing and annotation.</title>
        <authorList>
            <consortium name="The Broad Institute Genomics Platform"/>
            <consortium name="The Broad Institute Genome Sequencing Center for Infectious Disease"/>
            <person name="Wu L."/>
            <person name="Ma J."/>
        </authorList>
    </citation>
    <scope>NUCLEOTIDE SEQUENCE [LARGE SCALE GENOMIC DNA]</scope>
    <source>
        <strain evidence="3">JCM 17342</strain>
    </source>
</reference>